<evidence type="ECO:0000313" key="1">
    <source>
        <dbReference type="EMBL" id="NKQ52991.1"/>
    </source>
</evidence>
<keyword evidence="2" id="KW-1185">Reference proteome</keyword>
<reference evidence="1 2" key="1">
    <citation type="submission" date="2020-04" db="EMBL/GenBank/DDBJ databases">
        <title>Novel species.</title>
        <authorList>
            <person name="Teo W.F.A."/>
            <person name="Lipun K."/>
            <person name="Srisuk N."/>
            <person name="Duangmal K."/>
        </authorList>
    </citation>
    <scope>NUCLEOTIDE SEQUENCE [LARGE SCALE GENOMIC DNA]</scope>
    <source>
        <strain evidence="1 2">K13G38</strain>
    </source>
</reference>
<gene>
    <name evidence="1" type="ORF">HFP15_08870</name>
</gene>
<evidence type="ECO:0000313" key="2">
    <source>
        <dbReference type="Proteomes" id="UP000715441"/>
    </source>
</evidence>
<accession>A0ABX1J0R9</accession>
<organism evidence="1 2">
    <name type="scientific">Amycolatopsis acididurans</name>
    <dbReference type="NCBI Taxonomy" id="2724524"/>
    <lineage>
        <taxon>Bacteria</taxon>
        <taxon>Bacillati</taxon>
        <taxon>Actinomycetota</taxon>
        <taxon>Actinomycetes</taxon>
        <taxon>Pseudonocardiales</taxon>
        <taxon>Pseudonocardiaceae</taxon>
        <taxon>Amycolatopsis</taxon>
    </lineage>
</organism>
<dbReference type="Proteomes" id="UP000715441">
    <property type="component" value="Unassembled WGS sequence"/>
</dbReference>
<comment type="caution">
    <text evidence="1">The sequence shown here is derived from an EMBL/GenBank/DDBJ whole genome shotgun (WGS) entry which is preliminary data.</text>
</comment>
<proteinExistence type="predicted"/>
<dbReference type="RefSeq" id="WP_168513490.1">
    <property type="nucleotide sequence ID" value="NZ_JAAXLS010000004.1"/>
</dbReference>
<sequence>MTFPLKFALPQGFQPIDLAETPNRRADRLLGRLSALPPEERLHVVLANQYMVERMVEQGVIYAATFVGRSERDPAAATTAQFTVLVKQAGDRTGRPLETILDAIRQERENSEAQLVDLSVGRALVVVEDDQFATPVDILGNPGSRPHHVRQIQVIYPLGDRGQLAFFGLATEFLRDWDDYVEMMAGISKTISWAETGERGAISMVLDG</sequence>
<name>A0ABX1J0R9_9PSEU</name>
<dbReference type="EMBL" id="JAAXLS010000004">
    <property type="protein sequence ID" value="NKQ52991.1"/>
    <property type="molecule type" value="Genomic_DNA"/>
</dbReference>
<protein>
    <submittedName>
        <fullName evidence="1">Uncharacterized protein</fullName>
    </submittedName>
</protein>